<dbReference type="AlphaFoldDB" id="A0AA39IVU5"/>
<dbReference type="EMBL" id="JAUEPT010000137">
    <property type="protein sequence ID" value="KAK0430679.1"/>
    <property type="molecule type" value="Genomic_DNA"/>
</dbReference>
<dbReference type="Proteomes" id="UP001175226">
    <property type="component" value="Unassembled WGS sequence"/>
</dbReference>
<proteinExistence type="predicted"/>
<evidence type="ECO:0000313" key="2">
    <source>
        <dbReference type="Proteomes" id="UP001175226"/>
    </source>
</evidence>
<organism evidence="1 2">
    <name type="scientific">Armillaria borealis</name>
    <dbReference type="NCBI Taxonomy" id="47425"/>
    <lineage>
        <taxon>Eukaryota</taxon>
        <taxon>Fungi</taxon>
        <taxon>Dikarya</taxon>
        <taxon>Basidiomycota</taxon>
        <taxon>Agaricomycotina</taxon>
        <taxon>Agaricomycetes</taxon>
        <taxon>Agaricomycetidae</taxon>
        <taxon>Agaricales</taxon>
        <taxon>Marasmiineae</taxon>
        <taxon>Physalacriaceae</taxon>
        <taxon>Armillaria</taxon>
    </lineage>
</organism>
<protein>
    <submittedName>
        <fullName evidence="1">Uncharacterized protein</fullName>
    </submittedName>
</protein>
<evidence type="ECO:0000313" key="1">
    <source>
        <dbReference type="EMBL" id="KAK0430679.1"/>
    </source>
</evidence>
<reference evidence="1" key="1">
    <citation type="submission" date="2023-06" db="EMBL/GenBank/DDBJ databases">
        <authorList>
            <consortium name="Lawrence Berkeley National Laboratory"/>
            <person name="Ahrendt S."/>
            <person name="Sahu N."/>
            <person name="Indic B."/>
            <person name="Wong-Bajracharya J."/>
            <person name="Merenyi Z."/>
            <person name="Ke H.-M."/>
            <person name="Monk M."/>
            <person name="Kocsube S."/>
            <person name="Drula E."/>
            <person name="Lipzen A."/>
            <person name="Balint B."/>
            <person name="Henrissat B."/>
            <person name="Andreopoulos B."/>
            <person name="Martin F.M."/>
            <person name="Harder C.B."/>
            <person name="Rigling D."/>
            <person name="Ford K.L."/>
            <person name="Foster G.D."/>
            <person name="Pangilinan J."/>
            <person name="Papanicolaou A."/>
            <person name="Barry K."/>
            <person name="LaButti K."/>
            <person name="Viragh M."/>
            <person name="Koriabine M."/>
            <person name="Yan M."/>
            <person name="Riley R."/>
            <person name="Champramary S."/>
            <person name="Plett K.L."/>
            <person name="Tsai I.J."/>
            <person name="Slot J."/>
            <person name="Sipos G."/>
            <person name="Plett J."/>
            <person name="Nagy L.G."/>
            <person name="Grigoriev I.V."/>
        </authorList>
    </citation>
    <scope>NUCLEOTIDE SEQUENCE</scope>
    <source>
        <strain evidence="1">FPL87.14</strain>
    </source>
</reference>
<sequence length="542" mass="61463">MPYTANKPRGLVYPDKCQLAKKILCHARAYKSGISALYRLHSHSAMSSNEVDSKPCTLEFLIDKHQRMQLAYRPELDSRSRGWYMQEYSIPLVDSLDCKTFQWIFEKSMVLAKEPHEIWDSGNGIVVTTNPSFPKPMNISVLWHTLYSCVPLKYFPPSSEHAGKEPPQALADTCCSAPFPVPDDGAIFLSLGLGMLQEFRVAKTPPSKVKSHSRQARFDGRWLFTDSYPSNGTVPRIAWIGGDMELGTVRRFEFPGTLEATVCVIFQRSLSLREHLSDGVDECKKKKHFVLRDFLTATRDARTICRWKMAIWKVGRNILLLVAAIFLAFHHIKMRREGNESSNGSSLTSLFLSTQACRGVLMFEHGAGGTCSPGLHGFCRLRYPVIGKQNMSSVFISFPRSVKAAHALEMGRTLEHMCIWTGALYIVKILRCDPPSDLRLEALGCLTVSYLNWRSYLQLRSQLCMTHCFKRQNNPVRLGFWKIRLLLLNRELRSRSGSQLMLVPIASKKDKTWPDKYGFLLDNFIPPDSSIRRHTGPGSPLP</sequence>
<keyword evidence="2" id="KW-1185">Reference proteome</keyword>
<gene>
    <name evidence="1" type="ORF">EV421DRAFT_1932333</name>
</gene>
<name>A0AA39IVU5_9AGAR</name>
<accession>A0AA39IVU5</accession>
<comment type="caution">
    <text evidence="1">The sequence shown here is derived from an EMBL/GenBank/DDBJ whole genome shotgun (WGS) entry which is preliminary data.</text>
</comment>